<evidence type="ECO:0000313" key="3">
    <source>
        <dbReference type="EMBL" id="GIM04559.1"/>
    </source>
</evidence>
<evidence type="ECO:0000256" key="1">
    <source>
        <dbReference type="SAM" id="MobiDB-lite"/>
    </source>
</evidence>
<feature type="compositionally biased region" description="Low complexity" evidence="1">
    <location>
        <begin position="23"/>
        <end position="35"/>
    </location>
</feature>
<sequence length="352" mass="37918">MYTSYPNPFLPPVKKSKTNEGCAKPAAKPSKQPKPVRTSVANNEQGPLLRTKPEPFEGLLTDYPIPEIRYDGDGNAAVAEGSDISNSVAEEPEDARASKLVAEVTRSHSTHVHNAIASRRKLQHQIEVSVKDTVAAADAAIAKTCPTCGTESCGATLSLPVTVVTWDRPIDLKIPGHYCDNCRRTYSVKPTTVDCLHDAMPGWDVSTRRDGVVVIWWHRALLQQFDLLERFARQISVGRFCASMVENWGYNGFKESIVTTTCLYKRLSKALFLYRYLKSKEEDYPEGLPRARGLVAAADVAAAAAGVVNAAMVPAGAAAAGAGVMEADAVEAVEAEAVEVDAAILSGDTVQC</sequence>
<feature type="region of interest" description="Disordered" evidence="1">
    <location>
        <begin position="1"/>
        <end position="58"/>
    </location>
</feature>
<evidence type="ECO:0000313" key="5">
    <source>
        <dbReference type="Proteomes" id="UP000747110"/>
    </source>
</evidence>
<name>A0A8J4LPE1_9CHLO</name>
<dbReference type="Proteomes" id="UP000722791">
    <property type="component" value="Unassembled WGS sequence"/>
</dbReference>
<dbReference type="EMBL" id="BNCP01000019">
    <property type="protein sequence ID" value="GIL80783.1"/>
    <property type="molecule type" value="Genomic_DNA"/>
</dbReference>
<evidence type="ECO:0000313" key="2">
    <source>
        <dbReference type="EMBL" id="GIL80783.1"/>
    </source>
</evidence>
<comment type="caution">
    <text evidence="3">The sequence shown here is derived from an EMBL/GenBank/DDBJ whole genome shotgun (WGS) entry which is preliminary data.</text>
</comment>
<dbReference type="AlphaFoldDB" id="A0A8J4LPE1"/>
<reference evidence="3" key="1">
    <citation type="journal article" date="2021" name="Proc. Natl. Acad. Sci. U.S.A.">
        <title>Three genomes in the algal genus Volvox reveal the fate of a haploid sex-determining region after a transition to homothallism.</title>
        <authorList>
            <person name="Yamamoto K."/>
            <person name="Hamaji T."/>
            <person name="Kawai-Toyooka H."/>
            <person name="Matsuzaki R."/>
            <person name="Takahashi F."/>
            <person name="Nishimura Y."/>
            <person name="Kawachi M."/>
            <person name="Noguchi H."/>
            <person name="Minakuchi Y."/>
            <person name="Umen J.G."/>
            <person name="Toyoda A."/>
            <person name="Nozaki H."/>
        </authorList>
    </citation>
    <scope>NUCLEOTIDE SEQUENCE</scope>
    <source>
        <strain evidence="3">NIES-3785</strain>
        <strain evidence="2">NIES-3786</strain>
    </source>
</reference>
<protein>
    <recommendedName>
        <fullName evidence="6">CxC3 like cysteine cluster domain-containing protein</fullName>
    </recommendedName>
</protein>
<dbReference type="OrthoDB" id="10564847at2759"/>
<dbReference type="Proteomes" id="UP000747110">
    <property type="component" value="Unassembled WGS sequence"/>
</dbReference>
<proteinExistence type="predicted"/>
<evidence type="ECO:0000313" key="4">
    <source>
        <dbReference type="Proteomes" id="UP000722791"/>
    </source>
</evidence>
<dbReference type="EMBL" id="BNCQ01000016">
    <property type="protein sequence ID" value="GIM04559.1"/>
    <property type="molecule type" value="Genomic_DNA"/>
</dbReference>
<evidence type="ECO:0008006" key="6">
    <source>
        <dbReference type="Google" id="ProtNLM"/>
    </source>
</evidence>
<keyword evidence="5" id="KW-1185">Reference proteome</keyword>
<organism evidence="3 4">
    <name type="scientific">Volvox reticuliferus</name>
    <dbReference type="NCBI Taxonomy" id="1737510"/>
    <lineage>
        <taxon>Eukaryota</taxon>
        <taxon>Viridiplantae</taxon>
        <taxon>Chlorophyta</taxon>
        <taxon>core chlorophytes</taxon>
        <taxon>Chlorophyceae</taxon>
        <taxon>CS clade</taxon>
        <taxon>Chlamydomonadales</taxon>
        <taxon>Volvocaceae</taxon>
        <taxon>Volvox</taxon>
    </lineage>
</organism>
<accession>A0A8J4LPE1</accession>
<gene>
    <name evidence="2" type="ORF">Vretifemale_9839</name>
    <name evidence="3" type="ORF">Vretimale_9112</name>
</gene>